<gene>
    <name evidence="7" type="ORF">AAH991_02140</name>
</gene>
<dbReference type="InterPro" id="IPR036271">
    <property type="entry name" value="Tet_transcr_reg_TetR-rel_C_sf"/>
</dbReference>
<dbReference type="Gene3D" id="1.10.357.10">
    <property type="entry name" value="Tetracycline Repressor, domain 2"/>
    <property type="match status" value="1"/>
</dbReference>
<dbReference type="InterPro" id="IPR050109">
    <property type="entry name" value="HTH-type_TetR-like_transc_reg"/>
</dbReference>
<feature type="region of interest" description="Disordered" evidence="5">
    <location>
        <begin position="1"/>
        <end position="23"/>
    </location>
</feature>
<keyword evidence="2 4" id="KW-0238">DNA-binding</keyword>
<evidence type="ECO:0000256" key="4">
    <source>
        <dbReference type="PROSITE-ProRule" id="PRU00335"/>
    </source>
</evidence>
<evidence type="ECO:0000313" key="8">
    <source>
        <dbReference type="Proteomes" id="UP001447516"/>
    </source>
</evidence>
<dbReference type="PANTHER" id="PTHR30055:SF234">
    <property type="entry name" value="HTH-TYPE TRANSCRIPTIONAL REGULATOR BETI"/>
    <property type="match status" value="1"/>
</dbReference>
<evidence type="ECO:0000256" key="2">
    <source>
        <dbReference type="ARBA" id="ARBA00023125"/>
    </source>
</evidence>
<dbReference type="EMBL" id="JBDJAW010000001">
    <property type="protein sequence ID" value="MEN3533888.1"/>
    <property type="molecule type" value="Genomic_DNA"/>
</dbReference>
<keyword evidence="1" id="KW-0805">Transcription regulation</keyword>
<dbReference type="Pfam" id="PF00440">
    <property type="entry name" value="TetR_N"/>
    <property type="match status" value="1"/>
</dbReference>
<dbReference type="PROSITE" id="PS50977">
    <property type="entry name" value="HTH_TETR_2"/>
    <property type="match status" value="1"/>
</dbReference>
<keyword evidence="8" id="KW-1185">Reference proteome</keyword>
<evidence type="ECO:0000313" key="7">
    <source>
        <dbReference type="EMBL" id="MEN3533888.1"/>
    </source>
</evidence>
<evidence type="ECO:0000259" key="6">
    <source>
        <dbReference type="PROSITE" id="PS50977"/>
    </source>
</evidence>
<evidence type="ECO:0000256" key="3">
    <source>
        <dbReference type="ARBA" id="ARBA00023163"/>
    </source>
</evidence>
<feature type="domain" description="HTH tetR-type" evidence="6">
    <location>
        <begin position="26"/>
        <end position="84"/>
    </location>
</feature>
<evidence type="ECO:0000256" key="5">
    <source>
        <dbReference type="SAM" id="MobiDB-lite"/>
    </source>
</evidence>
<dbReference type="InterPro" id="IPR009057">
    <property type="entry name" value="Homeodomain-like_sf"/>
</dbReference>
<comment type="caution">
    <text evidence="7">The sequence shown here is derived from an EMBL/GenBank/DDBJ whole genome shotgun (WGS) entry which is preliminary data.</text>
</comment>
<evidence type="ECO:0000256" key="1">
    <source>
        <dbReference type="ARBA" id="ARBA00023015"/>
    </source>
</evidence>
<dbReference type="Proteomes" id="UP001447516">
    <property type="component" value="Unassembled WGS sequence"/>
</dbReference>
<keyword evidence="3" id="KW-0804">Transcription</keyword>
<protein>
    <submittedName>
        <fullName evidence="7">TetR/AcrR family transcriptional regulator</fullName>
    </submittedName>
</protein>
<accession>A0ABV0AEW4</accession>
<name>A0ABV0AEW4_9ACTN</name>
<dbReference type="InterPro" id="IPR001647">
    <property type="entry name" value="HTH_TetR"/>
</dbReference>
<sequence>MVTARDTRTADGRRDEDDSPRRADAERNIATILATALDLFGRNDNVSMADVARAAGLGRVTVYAHFPSRADLIDALVVHAISKAEQATDDCLARSHGSADRALADLIDSTWQVLNHYRRLRTHAMATLGAERLNRHHDPVRHRVEHLVARGQEEGVFRKDLPLDWMVTSLFSLIHTAADEVEAGKVTQDAAPRLLTSTLLAMLRPQFPAQ</sequence>
<reference evidence="7 8" key="1">
    <citation type="submission" date="2024-05" db="EMBL/GenBank/DDBJ databases">
        <title>Microbispora sp.ZYX-F-249.</title>
        <authorList>
            <person name="Xie H."/>
        </authorList>
    </citation>
    <scope>NUCLEOTIDE SEQUENCE [LARGE SCALE GENOMIC DNA]</scope>
    <source>
        <strain evidence="7 8">ZYX-F-249</strain>
    </source>
</reference>
<dbReference type="SUPFAM" id="SSF46689">
    <property type="entry name" value="Homeodomain-like"/>
    <property type="match status" value="1"/>
</dbReference>
<dbReference type="RefSeq" id="WP_346223762.1">
    <property type="nucleotide sequence ID" value="NZ_JBDJAW010000001.1"/>
</dbReference>
<feature type="DNA-binding region" description="H-T-H motif" evidence="4">
    <location>
        <begin position="47"/>
        <end position="66"/>
    </location>
</feature>
<dbReference type="SUPFAM" id="SSF48498">
    <property type="entry name" value="Tetracyclin repressor-like, C-terminal domain"/>
    <property type="match status" value="1"/>
</dbReference>
<dbReference type="PANTHER" id="PTHR30055">
    <property type="entry name" value="HTH-TYPE TRANSCRIPTIONAL REGULATOR RUTR"/>
    <property type="match status" value="1"/>
</dbReference>
<proteinExistence type="predicted"/>
<organism evidence="7 8">
    <name type="scientific">Microbispora maris</name>
    <dbReference type="NCBI Taxonomy" id="3144104"/>
    <lineage>
        <taxon>Bacteria</taxon>
        <taxon>Bacillati</taxon>
        <taxon>Actinomycetota</taxon>
        <taxon>Actinomycetes</taxon>
        <taxon>Streptosporangiales</taxon>
        <taxon>Streptosporangiaceae</taxon>
        <taxon>Microbispora</taxon>
    </lineage>
</organism>